<dbReference type="AlphaFoldDB" id="U5KM52"/>
<dbReference type="NCBIfam" id="NF041359">
    <property type="entry name" value="GntG_guanitoxin"/>
    <property type="match status" value="1"/>
</dbReference>
<dbReference type="EMBL" id="KC584072">
    <property type="protein sequence ID" value="AGT02800.1"/>
    <property type="molecule type" value="Genomic_DNA"/>
</dbReference>
<keyword evidence="3" id="KW-0663">Pyridoxal phosphate</keyword>
<dbReference type="Gene3D" id="3.90.1150.10">
    <property type="entry name" value="Aspartate Aminotransferase, domain 1"/>
    <property type="match status" value="1"/>
</dbReference>
<sequence>MIDLRSDTFTVPTDEMRQVMANAPVGDDVFGEDPSCNKLEAECAKLLGKEAALFACSGTMGNLIAVMTHAQSIAMPEIVIGKDAHVMRLELGGISSLARASTYQLANNEDGTFADMEELREVVHRPPSIVKANVIAVCLENTYGTTGGRVLPMEYVNKVRAICDSAPRKVYLHCDGARLWNAAVALNLPLHEVAAPYDTVQVCLSKGLGAPVGSVLAGPADFIARARHVRKLIGGGMRQAGILAAAGLYAIEHHFQKLKFDHEHCALLASTIASRVGHLPQVKVHLPETNMCFIDLPSPAICTELIEACKKENVLLYSYSSHSARMVATIHHTKEDMEKAADVVSQNILRIVKS</sequence>
<organism evidence="7">
    <name type="scientific">Angomonas desouzai</name>
    <dbReference type="NCBI Taxonomy" id="59800"/>
    <lineage>
        <taxon>Eukaryota</taxon>
        <taxon>Discoba</taxon>
        <taxon>Euglenozoa</taxon>
        <taxon>Kinetoplastea</taxon>
        <taxon>Metakinetoplastina</taxon>
        <taxon>Trypanosomatida</taxon>
        <taxon>Trypanosomatidae</taxon>
        <taxon>Strigomonadinae</taxon>
        <taxon>Angomonas</taxon>
    </lineage>
</organism>
<protein>
    <submittedName>
        <fullName evidence="7">Threonine aldolase</fullName>
        <ecNumber evidence="7">4.1.2.5</ecNumber>
    </submittedName>
</protein>
<dbReference type="InterPro" id="IPR023603">
    <property type="entry name" value="Low_specificity_L-TA-like"/>
</dbReference>
<name>U5KM52_9TRYP</name>
<dbReference type="InterPro" id="IPR001597">
    <property type="entry name" value="ArAA_b-elim_lyase/Thr_aldolase"/>
</dbReference>
<dbReference type="Pfam" id="PF01212">
    <property type="entry name" value="Beta_elim_lyase"/>
    <property type="match status" value="1"/>
</dbReference>
<dbReference type="GO" id="GO:0006567">
    <property type="term" value="P:L-threonine catabolic process"/>
    <property type="evidence" value="ECO:0007669"/>
    <property type="project" value="TreeGrafter"/>
</dbReference>
<dbReference type="PANTHER" id="PTHR48097:SF9">
    <property type="entry name" value="L-THREONINE ALDOLASE"/>
    <property type="match status" value="1"/>
</dbReference>
<keyword evidence="4 7" id="KW-0456">Lyase</keyword>
<dbReference type="SUPFAM" id="SSF53383">
    <property type="entry name" value="PLP-dependent transferases"/>
    <property type="match status" value="1"/>
</dbReference>
<dbReference type="GO" id="GO:0008732">
    <property type="term" value="F:L-allo-threonine aldolase activity"/>
    <property type="evidence" value="ECO:0007669"/>
    <property type="project" value="TreeGrafter"/>
</dbReference>
<evidence type="ECO:0000256" key="5">
    <source>
        <dbReference type="PIRSR" id="PIRSR017617-1"/>
    </source>
</evidence>
<comment type="cofactor">
    <cofactor evidence="1">
        <name>pyridoxal 5'-phosphate</name>
        <dbReference type="ChEBI" id="CHEBI:597326"/>
    </cofactor>
</comment>
<reference evidence="7" key="1">
    <citation type="submission" date="2013-02" db="EMBL/GenBank/DDBJ databases">
        <title>Genomic Cooperation Between Trypanosomatids and Their Bacterial Endosymbionts in the Synthesis of Essential Amino Acids Heavily Influenced by Multiple Lateral Gene Transfer Events.</title>
        <authorList>
            <person name="Alves J.M.P."/>
            <person name="Klein C."/>
            <person name="Maia da Silva F."/>
            <person name="Costa Martins A.G."/>
            <person name="Serrano M.G."/>
            <person name="Buck G.A."/>
            <person name="Vasconcelos A.T.R."/>
            <person name="France-Sagot M."/>
            <person name="Teixeira M.M.G."/>
            <person name="Motta M.C.M."/>
            <person name="Camargo E.P."/>
        </authorList>
    </citation>
    <scope>NUCLEOTIDE SEQUENCE</scope>
</reference>
<dbReference type="InterPro" id="IPR015424">
    <property type="entry name" value="PyrdxlP-dep_Trfase"/>
</dbReference>
<feature type="domain" description="Aromatic amino acid beta-eliminating lyase/threonine aldolase" evidence="6">
    <location>
        <begin position="3"/>
        <end position="295"/>
    </location>
</feature>
<evidence type="ECO:0000256" key="3">
    <source>
        <dbReference type="ARBA" id="ARBA00022898"/>
    </source>
</evidence>
<dbReference type="GO" id="GO:0005829">
    <property type="term" value="C:cytosol"/>
    <property type="evidence" value="ECO:0007669"/>
    <property type="project" value="TreeGrafter"/>
</dbReference>
<evidence type="ECO:0000256" key="2">
    <source>
        <dbReference type="ARBA" id="ARBA00006966"/>
    </source>
</evidence>
<comment type="similarity">
    <text evidence="2">Belongs to the threonine aldolase family.</text>
</comment>
<proteinExistence type="inferred from homology"/>
<dbReference type="FunFam" id="3.40.640.10:FF:000030">
    <property type="entry name" value="Low-specificity L-threonine aldolase"/>
    <property type="match status" value="1"/>
</dbReference>
<dbReference type="PIRSF" id="PIRSF017617">
    <property type="entry name" value="Thr_aldolase"/>
    <property type="match status" value="1"/>
</dbReference>
<dbReference type="GO" id="GO:0006545">
    <property type="term" value="P:glycine biosynthetic process"/>
    <property type="evidence" value="ECO:0007669"/>
    <property type="project" value="TreeGrafter"/>
</dbReference>
<dbReference type="EC" id="4.1.2.5" evidence="7"/>
<evidence type="ECO:0000256" key="4">
    <source>
        <dbReference type="ARBA" id="ARBA00023239"/>
    </source>
</evidence>
<evidence type="ECO:0000259" key="6">
    <source>
        <dbReference type="Pfam" id="PF01212"/>
    </source>
</evidence>
<accession>U5KM52</accession>
<evidence type="ECO:0000256" key="1">
    <source>
        <dbReference type="ARBA" id="ARBA00001933"/>
    </source>
</evidence>
<dbReference type="PANTHER" id="PTHR48097">
    <property type="entry name" value="L-THREONINE ALDOLASE-RELATED"/>
    <property type="match status" value="1"/>
</dbReference>
<evidence type="ECO:0000313" key="7">
    <source>
        <dbReference type="EMBL" id="AGT02800.1"/>
    </source>
</evidence>
<dbReference type="InterPro" id="IPR015422">
    <property type="entry name" value="PyrdxlP-dep_Trfase_small"/>
</dbReference>
<dbReference type="Gene3D" id="3.40.640.10">
    <property type="entry name" value="Type I PLP-dependent aspartate aminotransferase-like (Major domain)"/>
    <property type="match status" value="1"/>
</dbReference>
<feature type="modified residue" description="N6-(pyridoxal phosphate)lysine" evidence="5">
    <location>
        <position position="206"/>
    </location>
</feature>
<dbReference type="InterPro" id="IPR015421">
    <property type="entry name" value="PyrdxlP-dep_Trfase_major"/>
</dbReference>